<protein>
    <submittedName>
        <fullName evidence="1">Uncharacterized protein</fullName>
    </submittedName>
</protein>
<accession>A0A8S5NSB5</accession>
<reference evidence="1" key="1">
    <citation type="journal article" date="2021" name="Proc. Natl. Acad. Sci. U.S.A.">
        <title>A Catalog of Tens of Thousands of Viruses from Human Metagenomes Reveals Hidden Associations with Chronic Diseases.</title>
        <authorList>
            <person name="Tisza M.J."/>
            <person name="Buck C.B."/>
        </authorList>
    </citation>
    <scope>NUCLEOTIDE SEQUENCE</scope>
    <source>
        <strain evidence="1">CtWVj20</strain>
    </source>
</reference>
<organism evidence="1">
    <name type="scientific">Phage sp. ctWVj20</name>
    <dbReference type="NCBI Taxonomy" id="2826748"/>
    <lineage>
        <taxon>Viruses</taxon>
    </lineage>
</organism>
<name>A0A8S5NSB5_9VIRU</name>
<proteinExistence type="predicted"/>
<evidence type="ECO:0000313" key="1">
    <source>
        <dbReference type="EMBL" id="DAD97284.1"/>
    </source>
</evidence>
<sequence length="71" mass="8663">MNKFKELTKNQKEALIRSNIDYEKKNITVDELEEIQTQMVMRAEENYDDDSWYNEMMMVVDNIDDYFNIID</sequence>
<dbReference type="EMBL" id="BK015235">
    <property type="protein sequence ID" value="DAD97284.1"/>
    <property type="molecule type" value="Genomic_DNA"/>
</dbReference>